<dbReference type="SUPFAM" id="SSF50978">
    <property type="entry name" value="WD40 repeat-like"/>
    <property type="match status" value="1"/>
</dbReference>
<dbReference type="Gene3D" id="2.130.10.10">
    <property type="entry name" value="YVTN repeat-like/Quinoprotein amine dehydrogenase"/>
    <property type="match status" value="1"/>
</dbReference>
<dbReference type="AlphaFoldDB" id="A0A9N9ZIV9"/>
<dbReference type="InterPro" id="IPR036322">
    <property type="entry name" value="WD40_repeat_dom_sf"/>
</dbReference>
<evidence type="ECO:0000313" key="1">
    <source>
        <dbReference type="EMBL" id="CAH0056266.1"/>
    </source>
</evidence>
<dbReference type="Proteomes" id="UP000775872">
    <property type="component" value="Unassembled WGS sequence"/>
</dbReference>
<accession>A0A9N9ZIV9</accession>
<dbReference type="OrthoDB" id="7326421at2759"/>
<evidence type="ECO:0000313" key="2">
    <source>
        <dbReference type="Proteomes" id="UP000775872"/>
    </source>
</evidence>
<protein>
    <submittedName>
        <fullName evidence="1">Uncharacterized protein</fullName>
    </submittedName>
</protein>
<name>A0A9N9ZIV9_9HYPO</name>
<dbReference type="EMBL" id="CABFOC020000063">
    <property type="protein sequence ID" value="CAH0056266.1"/>
    <property type="molecule type" value="Genomic_DNA"/>
</dbReference>
<sequence length="653" mass="71511">MSALSVACSVAGLLTTGLELAKILAPYISALKETPRIATHVLSEIRATNVILSGLQKLFTKLSGISPNSAALIELEELIVVLTDGVLIYSELESTVGPLVASDAPDSRPAIIARLQWTRKESLLEAILVRLQGFKGSITLVLAILQTDSQIQAEEHHDRLSRNINTLLENDEGLWRRVGGLGLASEENKTSTTQDNENNKSAQAENTIGDATVAFEVIPSCPAPGGPPRSFELDLEASRVYRMAKRDTMDFSFRSSLAGSIAWSIFSGLSVSDISAVAAIALPIKPKDLSNAHRYDFGNSPWNPETTDHHLGGFSGTVTEEDLDIERSKTIIGSPSPLLRPCASSESMFFYAQGSSIMRARHNTLDMDAQVEHHNNDIILIEVNNSSRRESGKYVFTYDIGGVAVVWNLATGEELSRFISPQLTCAAWMRNGHLVLGNAKGCLIFFDPITTQHFPVTTFSGIAISAIAQAEECEYIAIGCQTGAVFIVTPPPYFAILYHAVRRPQYSFPIATLRWHRTPSLQQKTMLAVQYSNGDLRVWSMGKVYSPDNPVKTVRVLDKKGSGEDLNSHWMAWSKNGTIVQYSDSETLAWDVRTKYVTQYSIPLPEGIQGMAVYGPEARLFTIGPNDSIQQFNLRYPPTSVASVQHQLPSPPS</sequence>
<reference evidence="1" key="1">
    <citation type="submission" date="2021-10" db="EMBL/GenBank/DDBJ databases">
        <authorList>
            <person name="Piombo E."/>
        </authorList>
    </citation>
    <scope>NUCLEOTIDE SEQUENCE</scope>
</reference>
<organism evidence="1 2">
    <name type="scientific">Clonostachys solani</name>
    <dbReference type="NCBI Taxonomy" id="160281"/>
    <lineage>
        <taxon>Eukaryota</taxon>
        <taxon>Fungi</taxon>
        <taxon>Dikarya</taxon>
        <taxon>Ascomycota</taxon>
        <taxon>Pezizomycotina</taxon>
        <taxon>Sordariomycetes</taxon>
        <taxon>Hypocreomycetidae</taxon>
        <taxon>Hypocreales</taxon>
        <taxon>Bionectriaceae</taxon>
        <taxon>Clonostachys</taxon>
    </lineage>
</organism>
<proteinExistence type="predicted"/>
<gene>
    <name evidence="1" type="ORF">CSOL1703_00006205</name>
</gene>
<comment type="caution">
    <text evidence="1">The sequence shown here is derived from an EMBL/GenBank/DDBJ whole genome shotgun (WGS) entry which is preliminary data.</text>
</comment>
<keyword evidence="2" id="KW-1185">Reference proteome</keyword>
<dbReference type="InterPro" id="IPR015943">
    <property type="entry name" value="WD40/YVTN_repeat-like_dom_sf"/>
</dbReference>